<feature type="binding site" evidence="9">
    <location>
        <position position="172"/>
    </location>
    <ligand>
        <name>ATP</name>
        <dbReference type="ChEBI" id="CHEBI:30616"/>
    </ligand>
</feature>
<accession>A0A2U3AIH5</accession>
<keyword evidence="12" id="KW-1185">Reference proteome</keyword>
<comment type="function">
    <text evidence="9">The RuvA-RuvB-RuvC complex processes Holliday junction (HJ) DNA during genetic recombination and DNA repair, while the RuvA-RuvB complex plays an important role in the rescue of blocked DNA replication forks via replication fork reversal (RFR). RuvA specifically binds to HJ cruciform DNA, conferring on it an open structure. The RuvB hexamer acts as an ATP-dependent pump, pulling dsDNA into and through the RuvAB complex. RuvB forms 2 homohexamers on either side of HJ DNA bound by 1 or 2 RuvA tetramers; 4 subunits per hexamer contact DNA at a time. Coordinated motions by a converter formed by DNA-disengaged RuvB subunits stimulates ATP hydrolysis and nucleotide exchange. Immobilization of the converter enables RuvB to convert the ATP-contained energy into a lever motion, pulling 2 nucleotides of DNA out of the RuvA tetramer per ATP hydrolyzed, thus driving DNA branch migration. The RuvB motors rotate together with the DNA substrate, which together with the progressing nucleotide cycle form the mechanistic basis for DNA recombination by continuous HJ branch migration. Branch migration allows RuvC to scan DNA until it finds its consensus sequence, where it cleaves and resolves cruciform DNA.</text>
</comment>
<feature type="binding site" evidence="9">
    <location>
        <position position="219"/>
    </location>
    <ligand>
        <name>ATP</name>
        <dbReference type="ChEBI" id="CHEBI:30616"/>
    </ligand>
</feature>
<feature type="region of interest" description="Head domain (RuvB-H)" evidence="9">
    <location>
        <begin position="256"/>
        <end position="334"/>
    </location>
</feature>
<feature type="binding site" evidence="9">
    <location>
        <position position="63"/>
    </location>
    <ligand>
        <name>ATP</name>
        <dbReference type="ChEBI" id="CHEBI:30616"/>
    </ligand>
</feature>
<dbReference type="Gene3D" id="1.10.8.60">
    <property type="match status" value="1"/>
</dbReference>
<comment type="catalytic activity">
    <reaction evidence="9">
        <text>ATP + H2O = ADP + phosphate + H(+)</text>
        <dbReference type="Rhea" id="RHEA:13065"/>
        <dbReference type="ChEBI" id="CHEBI:15377"/>
        <dbReference type="ChEBI" id="CHEBI:15378"/>
        <dbReference type="ChEBI" id="CHEBI:30616"/>
        <dbReference type="ChEBI" id="CHEBI:43474"/>
        <dbReference type="ChEBI" id="CHEBI:456216"/>
    </reaction>
</comment>
<dbReference type="InterPro" id="IPR027417">
    <property type="entry name" value="P-loop_NTPase"/>
</dbReference>
<dbReference type="InterPro" id="IPR008824">
    <property type="entry name" value="RuvB-like_N"/>
</dbReference>
<dbReference type="Pfam" id="PF05496">
    <property type="entry name" value="RuvB_N"/>
    <property type="match status" value="1"/>
</dbReference>
<proteinExistence type="inferred from homology"/>
<feature type="binding site" evidence="9">
    <location>
        <position position="68"/>
    </location>
    <ligand>
        <name>ATP</name>
        <dbReference type="ChEBI" id="CHEBI:30616"/>
    </ligand>
</feature>
<evidence type="ECO:0000256" key="6">
    <source>
        <dbReference type="ARBA" id="ARBA00023125"/>
    </source>
</evidence>
<dbReference type="NCBIfam" id="TIGR00635">
    <property type="entry name" value="ruvB"/>
    <property type="match status" value="1"/>
</dbReference>
<dbReference type="Proteomes" id="UP000245938">
    <property type="component" value="Unassembled WGS sequence"/>
</dbReference>
<keyword evidence="6 9" id="KW-0238">DNA-binding</keyword>
<evidence type="ECO:0000259" key="10">
    <source>
        <dbReference type="SMART" id="SM00382"/>
    </source>
</evidence>
<keyword evidence="11" id="KW-0347">Helicase</keyword>
<dbReference type="HAMAP" id="MF_00016">
    <property type="entry name" value="DNA_HJ_migration_RuvB"/>
    <property type="match status" value="1"/>
</dbReference>
<dbReference type="GO" id="GO:0000400">
    <property type="term" value="F:four-way junction DNA binding"/>
    <property type="evidence" value="ECO:0007669"/>
    <property type="project" value="UniProtKB-UniRule"/>
</dbReference>
<feature type="binding site" evidence="9">
    <location>
        <position position="311"/>
    </location>
    <ligand>
        <name>DNA</name>
        <dbReference type="ChEBI" id="CHEBI:16991"/>
    </ligand>
</feature>
<evidence type="ECO:0000256" key="7">
    <source>
        <dbReference type="ARBA" id="ARBA00023172"/>
    </source>
</evidence>
<dbReference type="InterPro" id="IPR008823">
    <property type="entry name" value="RuvB_wg_C"/>
</dbReference>
<keyword evidence="1 9" id="KW-0963">Cytoplasm</keyword>
<dbReference type="GO" id="GO:0009378">
    <property type="term" value="F:four-way junction helicase activity"/>
    <property type="evidence" value="ECO:0007669"/>
    <property type="project" value="InterPro"/>
</dbReference>
<name>A0A2U3AIH5_9BACL</name>
<evidence type="ECO:0000313" key="11">
    <source>
        <dbReference type="EMBL" id="PWI24335.1"/>
    </source>
</evidence>
<gene>
    <name evidence="9" type="primary">ruvB</name>
    <name evidence="11" type="ORF">DEX24_14015</name>
</gene>
<evidence type="ECO:0000256" key="5">
    <source>
        <dbReference type="ARBA" id="ARBA00022840"/>
    </source>
</evidence>
<keyword evidence="2 9" id="KW-0547">Nucleotide-binding</keyword>
<keyword evidence="5 9" id="KW-0067">ATP-binding</keyword>
<feature type="binding site" evidence="9">
    <location>
        <position position="316"/>
    </location>
    <ligand>
        <name>DNA</name>
        <dbReference type="ChEBI" id="CHEBI:16991"/>
    </ligand>
</feature>
<dbReference type="SMART" id="SM00382">
    <property type="entry name" value="AAA"/>
    <property type="match status" value="1"/>
</dbReference>
<evidence type="ECO:0000256" key="2">
    <source>
        <dbReference type="ARBA" id="ARBA00022741"/>
    </source>
</evidence>
<dbReference type="GO" id="GO:0006310">
    <property type="term" value="P:DNA recombination"/>
    <property type="evidence" value="ECO:0007669"/>
    <property type="project" value="UniProtKB-UniRule"/>
</dbReference>
<dbReference type="InterPro" id="IPR041445">
    <property type="entry name" value="AAA_lid_4"/>
</dbReference>
<reference evidence="11 12" key="1">
    <citation type="submission" date="2018-05" db="EMBL/GenBank/DDBJ databases">
        <title>Kurthia sibirica genome sequence.</title>
        <authorList>
            <person name="Maclea K.S."/>
            <person name="Goen A.E."/>
        </authorList>
    </citation>
    <scope>NUCLEOTIDE SEQUENCE [LARGE SCALE GENOMIC DNA]</scope>
    <source>
        <strain evidence="11 12">ATCC 49154</strain>
    </source>
</reference>
<feature type="region of interest" description="Large ATPase domain (RuvB-L)" evidence="9">
    <location>
        <begin position="2"/>
        <end position="182"/>
    </location>
</feature>
<organism evidence="11 12">
    <name type="scientific">Kurthia sibirica</name>
    <dbReference type="NCBI Taxonomy" id="202750"/>
    <lineage>
        <taxon>Bacteria</taxon>
        <taxon>Bacillati</taxon>
        <taxon>Bacillota</taxon>
        <taxon>Bacilli</taxon>
        <taxon>Bacillales</taxon>
        <taxon>Caryophanaceae</taxon>
        <taxon>Kurthia</taxon>
    </lineage>
</organism>
<protein>
    <recommendedName>
        <fullName evidence="9">Holliday junction branch migration complex subunit RuvB</fullName>
        <ecNumber evidence="9">3.6.4.-</ecNumber>
    </recommendedName>
</protein>
<dbReference type="GO" id="GO:0005737">
    <property type="term" value="C:cytoplasm"/>
    <property type="evidence" value="ECO:0007669"/>
    <property type="project" value="UniProtKB-SubCell"/>
</dbReference>
<feature type="binding site" evidence="9">
    <location>
        <position position="67"/>
    </location>
    <ligand>
        <name>Mg(2+)</name>
        <dbReference type="ChEBI" id="CHEBI:18420"/>
    </ligand>
</feature>
<comment type="similarity">
    <text evidence="9">Belongs to the RuvB family.</text>
</comment>
<dbReference type="Pfam" id="PF05491">
    <property type="entry name" value="WHD_RuvB"/>
    <property type="match status" value="1"/>
</dbReference>
<sequence length="334" mass="37204">MEDRVVSSESTDFDEQIELSLRPQTLDTYIGQNKVKDNLKIFIEAAKMREESLDHVLLYGPPGLGKTTLATVIANEMAVHIKMTSGPAIERPGDLAAILSSLEPGDVLFIDEIHRLPRAIEEVLYPAMEDYCLDIVVGKGPTARSIRLDLPPFTLVGATTRSGALSAPLRDRFGVLLRLDYYDEEALAEIVERSAELFQVAIHQQGAIELARRSRGTPRIANRLLKRVRDYAQVIGDGHITLPLCQTALELLQVDPLGLDHIDRKLVENMIERFRGGPVGLDTISASIGEESMTIEDVYEPYLMQIGFIQRTPRGRMVTALAYEHFGYAYPSET</sequence>
<evidence type="ECO:0000313" key="12">
    <source>
        <dbReference type="Proteomes" id="UP000245938"/>
    </source>
</evidence>
<evidence type="ECO:0000256" key="8">
    <source>
        <dbReference type="ARBA" id="ARBA00023204"/>
    </source>
</evidence>
<dbReference type="GO" id="GO:0016887">
    <property type="term" value="F:ATP hydrolysis activity"/>
    <property type="evidence" value="ECO:0007669"/>
    <property type="project" value="RHEA"/>
</dbReference>
<evidence type="ECO:0000256" key="3">
    <source>
        <dbReference type="ARBA" id="ARBA00022763"/>
    </source>
</evidence>
<feature type="binding site" evidence="9">
    <location>
        <position position="21"/>
    </location>
    <ligand>
        <name>ATP</name>
        <dbReference type="ChEBI" id="CHEBI:30616"/>
    </ligand>
</feature>
<evidence type="ECO:0000256" key="4">
    <source>
        <dbReference type="ARBA" id="ARBA00022801"/>
    </source>
</evidence>
<dbReference type="GO" id="GO:0048476">
    <property type="term" value="C:Holliday junction resolvase complex"/>
    <property type="evidence" value="ECO:0007669"/>
    <property type="project" value="UniProtKB-UniRule"/>
</dbReference>
<dbReference type="EC" id="3.6.4.-" evidence="9"/>
<dbReference type="AlphaFoldDB" id="A0A2U3AIH5"/>
<comment type="caution">
    <text evidence="9">Lacks conserved residue(s) required for the propagation of feature annotation.</text>
</comment>
<dbReference type="GO" id="GO:0005524">
    <property type="term" value="F:ATP binding"/>
    <property type="evidence" value="ECO:0007669"/>
    <property type="project" value="UniProtKB-UniRule"/>
</dbReference>
<comment type="caution">
    <text evidence="11">The sequence shown here is derived from an EMBL/GenBank/DDBJ whole genome shotgun (WGS) entry which is preliminary data.</text>
</comment>
<feature type="binding site" evidence="9">
    <location>
        <position position="182"/>
    </location>
    <ligand>
        <name>ATP</name>
        <dbReference type="ChEBI" id="CHEBI:30616"/>
    </ligand>
</feature>
<keyword evidence="7 9" id="KW-0233">DNA recombination</keyword>
<dbReference type="InterPro" id="IPR003593">
    <property type="entry name" value="AAA+_ATPase"/>
</dbReference>
<dbReference type="Gene3D" id="3.40.50.300">
    <property type="entry name" value="P-loop containing nucleotide triphosphate hydrolases"/>
    <property type="match status" value="1"/>
</dbReference>
<dbReference type="GO" id="GO:0006281">
    <property type="term" value="P:DNA repair"/>
    <property type="evidence" value="ECO:0007669"/>
    <property type="project" value="UniProtKB-UniRule"/>
</dbReference>
<dbReference type="OrthoDB" id="9804478at2"/>
<dbReference type="InterPro" id="IPR036388">
    <property type="entry name" value="WH-like_DNA-bd_sf"/>
</dbReference>
<dbReference type="EMBL" id="QFVR01000023">
    <property type="protein sequence ID" value="PWI24335.1"/>
    <property type="molecule type" value="Genomic_DNA"/>
</dbReference>
<feature type="binding site" evidence="9">
    <location>
        <begin position="129"/>
        <end position="131"/>
    </location>
    <ligand>
        <name>ATP</name>
        <dbReference type="ChEBI" id="CHEBI:30616"/>
    </ligand>
</feature>
<feature type="binding site" evidence="9">
    <location>
        <position position="66"/>
    </location>
    <ligand>
        <name>ATP</name>
        <dbReference type="ChEBI" id="CHEBI:30616"/>
    </ligand>
</feature>
<keyword evidence="3 9" id="KW-0227">DNA damage</keyword>
<dbReference type="CDD" id="cd00009">
    <property type="entry name" value="AAA"/>
    <property type="match status" value="1"/>
</dbReference>
<evidence type="ECO:0000256" key="1">
    <source>
        <dbReference type="ARBA" id="ARBA00022490"/>
    </source>
</evidence>
<feature type="binding site" evidence="9">
    <location>
        <position position="22"/>
    </location>
    <ligand>
        <name>ATP</name>
        <dbReference type="ChEBI" id="CHEBI:30616"/>
    </ligand>
</feature>
<dbReference type="NCBIfam" id="NF000868">
    <property type="entry name" value="PRK00080.1"/>
    <property type="match status" value="1"/>
</dbReference>
<comment type="subcellular location">
    <subcellularLocation>
        <location evidence="9">Cytoplasm</location>
    </subcellularLocation>
</comment>
<dbReference type="SUPFAM" id="SSF46785">
    <property type="entry name" value="Winged helix' DNA-binding domain"/>
    <property type="match status" value="1"/>
</dbReference>
<dbReference type="Gene3D" id="1.10.10.10">
    <property type="entry name" value="Winged helix-like DNA-binding domain superfamily/Winged helix DNA-binding domain"/>
    <property type="match status" value="1"/>
</dbReference>
<dbReference type="InterPro" id="IPR004605">
    <property type="entry name" value="DNA_helicase_Holl-junc_RuvB"/>
</dbReference>
<dbReference type="PANTHER" id="PTHR42848:SF1">
    <property type="entry name" value="HOLLIDAY JUNCTION BRANCH MIGRATION COMPLEX SUBUNIT RUVB"/>
    <property type="match status" value="1"/>
</dbReference>
<feature type="region of interest" description="Small ATPAse domain (RuvB-S)" evidence="9">
    <location>
        <begin position="183"/>
        <end position="253"/>
    </location>
</feature>
<dbReference type="Pfam" id="PF17864">
    <property type="entry name" value="AAA_lid_4"/>
    <property type="match status" value="1"/>
</dbReference>
<keyword evidence="8 9" id="KW-0234">DNA repair</keyword>
<dbReference type="InterPro" id="IPR036390">
    <property type="entry name" value="WH_DNA-bd_sf"/>
</dbReference>
<comment type="subunit">
    <text evidence="9">Homohexamer. Forms an RuvA(8)-RuvB(12)-Holliday junction (HJ) complex. HJ DNA is sandwiched between 2 RuvA tetramers; dsDNA enters through RuvA and exits via RuvB. An RuvB hexamer assembles on each DNA strand where it exits the tetramer. Each RuvB hexamer is contacted by two RuvA subunits (via domain III) on 2 adjacent RuvB subunits; this complex drives branch migration. In the full resolvosome a probable DNA-RuvA(4)-RuvB(12)-RuvC(2) complex forms which resolves the HJ.</text>
</comment>
<dbReference type="PANTHER" id="PTHR42848">
    <property type="match status" value="1"/>
</dbReference>
<dbReference type="SUPFAM" id="SSF52540">
    <property type="entry name" value="P-loop containing nucleoside triphosphate hydrolases"/>
    <property type="match status" value="1"/>
</dbReference>
<feature type="binding site" evidence="9">
    <location>
        <position position="67"/>
    </location>
    <ligand>
        <name>ATP</name>
        <dbReference type="ChEBI" id="CHEBI:30616"/>
    </ligand>
</feature>
<keyword evidence="4 9" id="KW-0378">Hydrolase</keyword>
<evidence type="ECO:0000256" key="9">
    <source>
        <dbReference type="HAMAP-Rule" id="MF_00016"/>
    </source>
</evidence>
<feature type="domain" description="AAA+ ATPase" evidence="10">
    <location>
        <begin position="52"/>
        <end position="183"/>
    </location>
</feature>
<comment type="domain">
    <text evidence="9">Has 3 domains, the large (RuvB-L) and small ATPase (RuvB-S) domains and the C-terminal head (RuvB-H) domain. The head domain binds DNA, while the ATPase domains jointly bind ATP, ADP or are empty depending on the state of the subunit in the translocation cycle. During a single DNA translocation step the structure of each domain remains the same, but their relative positions change.</text>
</comment>
<dbReference type="RefSeq" id="WP_109307043.1">
    <property type="nucleotide sequence ID" value="NZ_BJUF01000027.1"/>
</dbReference>